<gene>
    <name evidence="2" type="ORF">Tco_0728354</name>
</gene>
<evidence type="ECO:0000313" key="2">
    <source>
        <dbReference type="EMBL" id="GJS78473.1"/>
    </source>
</evidence>
<sequence length="335" mass="37022">MANENVPAPAPTRSDDQILPFAAWVPIGKSNFLDETRFVLDTNLLREALEITPIDQAHQFVSPPSGDAIMDFVNELGKDFWVCPTKKGRKVKPHVIPYCRFTKLIICHLGRTHNIHQRSASPFHLAEEDLRLGTHHTTMLTGNGLQSNDQKLQPKRENKETSTAKQLKPKPIKEKSSKPAPALKPKREAMNRPLPVVEGKGKAIATEEQAAQLLLALHTQKRRSATDQFIFQRRTPATEEASTGPSAQPHDDTSANIVRDSPSPTDAETSADIDKTDSGGDTEILQIGKEQSKDVANLANLEEKIAKIDEGQDGSDPGKTPEYRPPPDDDKMDED</sequence>
<evidence type="ECO:0000256" key="1">
    <source>
        <dbReference type="SAM" id="MobiDB-lite"/>
    </source>
</evidence>
<feature type="compositionally biased region" description="Basic and acidic residues" evidence="1">
    <location>
        <begin position="319"/>
        <end position="329"/>
    </location>
</feature>
<keyword evidence="3" id="KW-1185">Reference proteome</keyword>
<dbReference type="EMBL" id="BQNB010010527">
    <property type="protein sequence ID" value="GJS78473.1"/>
    <property type="molecule type" value="Genomic_DNA"/>
</dbReference>
<dbReference type="Proteomes" id="UP001151760">
    <property type="component" value="Unassembled WGS sequence"/>
</dbReference>
<protein>
    <submittedName>
        <fullName evidence="2">Uncharacterized protein</fullName>
    </submittedName>
</protein>
<name>A0ABQ4YP53_9ASTR</name>
<reference evidence="2" key="1">
    <citation type="journal article" date="2022" name="Int. J. Mol. Sci.">
        <title>Draft Genome of Tanacetum Coccineum: Genomic Comparison of Closely Related Tanacetum-Family Plants.</title>
        <authorList>
            <person name="Yamashiro T."/>
            <person name="Shiraishi A."/>
            <person name="Nakayama K."/>
            <person name="Satake H."/>
        </authorList>
    </citation>
    <scope>NUCLEOTIDE SEQUENCE</scope>
</reference>
<organism evidence="2 3">
    <name type="scientific">Tanacetum coccineum</name>
    <dbReference type="NCBI Taxonomy" id="301880"/>
    <lineage>
        <taxon>Eukaryota</taxon>
        <taxon>Viridiplantae</taxon>
        <taxon>Streptophyta</taxon>
        <taxon>Embryophyta</taxon>
        <taxon>Tracheophyta</taxon>
        <taxon>Spermatophyta</taxon>
        <taxon>Magnoliopsida</taxon>
        <taxon>eudicotyledons</taxon>
        <taxon>Gunneridae</taxon>
        <taxon>Pentapetalae</taxon>
        <taxon>asterids</taxon>
        <taxon>campanulids</taxon>
        <taxon>Asterales</taxon>
        <taxon>Asteraceae</taxon>
        <taxon>Asteroideae</taxon>
        <taxon>Anthemideae</taxon>
        <taxon>Anthemidinae</taxon>
        <taxon>Tanacetum</taxon>
    </lineage>
</organism>
<comment type="caution">
    <text evidence="2">The sequence shown here is derived from an EMBL/GenBank/DDBJ whole genome shotgun (WGS) entry which is preliminary data.</text>
</comment>
<feature type="compositionally biased region" description="Basic and acidic residues" evidence="1">
    <location>
        <begin position="301"/>
        <end position="310"/>
    </location>
</feature>
<reference evidence="2" key="2">
    <citation type="submission" date="2022-01" db="EMBL/GenBank/DDBJ databases">
        <authorList>
            <person name="Yamashiro T."/>
            <person name="Shiraishi A."/>
            <person name="Satake H."/>
            <person name="Nakayama K."/>
        </authorList>
    </citation>
    <scope>NUCLEOTIDE SEQUENCE</scope>
</reference>
<evidence type="ECO:0000313" key="3">
    <source>
        <dbReference type="Proteomes" id="UP001151760"/>
    </source>
</evidence>
<feature type="region of interest" description="Disordered" evidence="1">
    <location>
        <begin position="138"/>
        <end position="195"/>
    </location>
</feature>
<feature type="compositionally biased region" description="Basic and acidic residues" evidence="1">
    <location>
        <begin position="152"/>
        <end position="162"/>
    </location>
</feature>
<feature type="compositionally biased region" description="Polar residues" evidence="1">
    <location>
        <begin position="138"/>
        <end position="151"/>
    </location>
</feature>
<feature type="region of interest" description="Disordered" evidence="1">
    <location>
        <begin position="235"/>
        <end position="335"/>
    </location>
</feature>
<accession>A0ABQ4YP53</accession>
<proteinExistence type="predicted"/>